<feature type="transmembrane region" description="Helical" evidence="1">
    <location>
        <begin position="214"/>
        <end position="235"/>
    </location>
</feature>
<gene>
    <name evidence="3" type="ORF">FB471_3693</name>
</gene>
<evidence type="ECO:0000259" key="2">
    <source>
        <dbReference type="Pfam" id="PF20182"/>
    </source>
</evidence>
<reference evidence="3 4" key="1">
    <citation type="submission" date="2019-06" db="EMBL/GenBank/DDBJ databases">
        <title>Sequencing the genomes of 1000 actinobacteria strains.</title>
        <authorList>
            <person name="Klenk H.-P."/>
        </authorList>
    </citation>
    <scope>NUCLEOTIDE SEQUENCE [LARGE SCALE GENOMIC DNA]</scope>
    <source>
        <strain evidence="3 4">DSM 45679</strain>
    </source>
</reference>
<dbReference type="InterPro" id="IPR046675">
    <property type="entry name" value="DUF6545"/>
</dbReference>
<comment type="caution">
    <text evidence="3">The sequence shown here is derived from an EMBL/GenBank/DDBJ whole genome shotgun (WGS) entry which is preliminary data.</text>
</comment>
<feature type="transmembrane region" description="Helical" evidence="1">
    <location>
        <begin position="34"/>
        <end position="57"/>
    </location>
</feature>
<proteinExistence type="predicted"/>
<keyword evidence="4" id="KW-1185">Reference proteome</keyword>
<evidence type="ECO:0000313" key="3">
    <source>
        <dbReference type="EMBL" id="TQJ03919.1"/>
    </source>
</evidence>
<dbReference type="InterPro" id="IPR050039">
    <property type="entry name" value="MAB_1171c-like"/>
</dbReference>
<sequence>MLATLSILVWAAAGIAAGWKLSQLVRAPRDRGLLVVTACTVLVFIALSAQLAANVPALSGLFPSQSPKLIQNVVLTFFFALLITLLHSVVSPATTGSRGAVEVPLALLATAGLIAAFAAGGPDARGAAYGEVEGRPGALAFYLVGNLYMSYATARGSHLSWVAAEHTRSRARLSLRVAAAGLAVNCLGVHLPRVLSTSGRLAFDLDLPPGTATWTPPVMAIGIVAFFLGIGYPGVRTGIVKAHIWFELRRHYRQLRPLWLAVCAAFPNIPLFPPESPLREALRLRQMRLRYYRRVIECRDGLVCLSPYLAEPVDAGLPHARQAELVRDALTRSSRGEQLAETSVIAAPAAAGMEADTRELLALARAFERLTGRDPAIGNGGAGRTSTRR</sequence>
<protein>
    <recommendedName>
        <fullName evidence="2">DUF6545 domain-containing protein</fullName>
    </recommendedName>
</protein>
<keyword evidence="1" id="KW-0812">Transmembrane</keyword>
<accession>A0A542DLF6</accession>
<dbReference type="Proteomes" id="UP000320876">
    <property type="component" value="Unassembled WGS sequence"/>
</dbReference>
<dbReference type="NCBIfam" id="NF042915">
    <property type="entry name" value="MAB_1171c_fam"/>
    <property type="match status" value="1"/>
</dbReference>
<dbReference type="AlphaFoldDB" id="A0A542DLF6"/>
<dbReference type="EMBL" id="VFML01000001">
    <property type="protein sequence ID" value="TQJ03919.1"/>
    <property type="molecule type" value="Genomic_DNA"/>
</dbReference>
<dbReference type="OrthoDB" id="3675041at2"/>
<evidence type="ECO:0000256" key="1">
    <source>
        <dbReference type="SAM" id="Phobius"/>
    </source>
</evidence>
<feature type="transmembrane region" description="Helical" evidence="1">
    <location>
        <begin position="173"/>
        <end position="194"/>
    </location>
</feature>
<keyword evidence="1" id="KW-1133">Transmembrane helix</keyword>
<feature type="transmembrane region" description="Helical" evidence="1">
    <location>
        <begin position="69"/>
        <end position="89"/>
    </location>
</feature>
<name>A0A542DLF6_AMYCI</name>
<feature type="domain" description="DUF6545" evidence="2">
    <location>
        <begin position="245"/>
        <end position="368"/>
    </location>
</feature>
<evidence type="ECO:0000313" key="4">
    <source>
        <dbReference type="Proteomes" id="UP000320876"/>
    </source>
</evidence>
<keyword evidence="1" id="KW-0472">Membrane</keyword>
<feature type="transmembrane region" description="Helical" evidence="1">
    <location>
        <begin position="101"/>
        <end position="119"/>
    </location>
</feature>
<dbReference type="Pfam" id="PF20182">
    <property type="entry name" value="DUF6545"/>
    <property type="match status" value="1"/>
</dbReference>
<dbReference type="RefSeq" id="WP_141999676.1">
    <property type="nucleotide sequence ID" value="NZ_VFML01000001.1"/>
</dbReference>
<organism evidence="3 4">
    <name type="scientific">Amycolatopsis cihanbeyliensis</name>
    <dbReference type="NCBI Taxonomy" id="1128664"/>
    <lineage>
        <taxon>Bacteria</taxon>
        <taxon>Bacillati</taxon>
        <taxon>Actinomycetota</taxon>
        <taxon>Actinomycetes</taxon>
        <taxon>Pseudonocardiales</taxon>
        <taxon>Pseudonocardiaceae</taxon>
        <taxon>Amycolatopsis</taxon>
    </lineage>
</organism>